<dbReference type="PIRSF" id="PIRSF000535">
    <property type="entry name" value="1PFK/6PFK/LacC"/>
    <property type="match status" value="1"/>
</dbReference>
<keyword evidence="6" id="KW-0423">Lactose metabolism</keyword>
<dbReference type="InterPro" id="IPR011611">
    <property type="entry name" value="PfkB_dom"/>
</dbReference>
<evidence type="ECO:0000256" key="5">
    <source>
        <dbReference type="ARBA" id="ARBA00022840"/>
    </source>
</evidence>
<gene>
    <name evidence="8" type="primary">lacC</name>
    <name evidence="8" type="ORF">SPACI_017740</name>
</gene>
<dbReference type="InterPro" id="IPR022463">
    <property type="entry name" value="1-PFruKinase"/>
</dbReference>
<keyword evidence="3 6" id="KW-0547">Nucleotide-binding</keyword>
<dbReference type="SUPFAM" id="SSF53613">
    <property type="entry name" value="Ribokinase-like"/>
    <property type="match status" value="1"/>
</dbReference>
<evidence type="ECO:0000256" key="6">
    <source>
        <dbReference type="PIRNR" id="PIRNR000535"/>
    </source>
</evidence>
<comment type="pathway">
    <text evidence="6">Carbohydrate metabolism; D-tagatose 6-phosphate degradation; D-glyceraldehyde 3-phosphate and glycerone phosphate from D-tagatose 6-phosphate: step 1/2.</text>
</comment>
<evidence type="ECO:0000313" key="8">
    <source>
        <dbReference type="EMBL" id="XFO71740.1"/>
    </source>
</evidence>
<dbReference type="PANTHER" id="PTHR46566">
    <property type="entry name" value="1-PHOSPHOFRUCTOKINASE-RELATED"/>
    <property type="match status" value="1"/>
</dbReference>
<accession>A0ABZ3J116</accession>
<dbReference type="EMBL" id="CP155571">
    <property type="protein sequence ID" value="XFO71740.1"/>
    <property type="molecule type" value="Genomic_DNA"/>
</dbReference>
<comment type="similarity">
    <text evidence="1">Belongs to the carbohydrate kinase pfkB family.</text>
</comment>
<dbReference type="Gene3D" id="3.40.1190.20">
    <property type="match status" value="1"/>
</dbReference>
<dbReference type="CDD" id="cd01164">
    <property type="entry name" value="FruK_PfkB_like"/>
    <property type="match status" value="1"/>
</dbReference>
<keyword evidence="4 8" id="KW-0418">Kinase</keyword>
<dbReference type="RefSeq" id="WP_093794421.1">
    <property type="nucleotide sequence ID" value="NZ_CP155571.1"/>
</dbReference>
<protein>
    <recommendedName>
        <fullName evidence="6">Tagatose-6-phosphate kinase</fullName>
        <ecNumber evidence="6">2.7.1.144</ecNumber>
    </recommendedName>
</protein>
<name>A0ABZ3J116_SPOA4</name>
<evidence type="ECO:0000256" key="4">
    <source>
        <dbReference type="ARBA" id="ARBA00022777"/>
    </source>
</evidence>
<evidence type="ECO:0000259" key="7">
    <source>
        <dbReference type="Pfam" id="PF00294"/>
    </source>
</evidence>
<evidence type="ECO:0000256" key="1">
    <source>
        <dbReference type="ARBA" id="ARBA00005380"/>
    </source>
</evidence>
<comment type="similarity">
    <text evidence="6">Belongs to the carbohydrate kinase PfkB family. LacC subfamily.</text>
</comment>
<dbReference type="InterPro" id="IPR029056">
    <property type="entry name" value="Ribokinase-like"/>
</dbReference>
<feature type="domain" description="Carbohydrate kinase PfkB" evidence="7">
    <location>
        <begin position="24"/>
        <end position="296"/>
    </location>
</feature>
<keyword evidence="5 6" id="KW-0067">ATP-binding</keyword>
<sequence length="312" mass="32995">MKPSVITVTLNPAIDKTVVIEKLNVGGLNRVQSVRMDPGGKGINVAKVLNQFGVPVTAAGLIAGTQGQNLLHHLALEKISASFLTISGETRTNLKIVDSSSNRTTEINEAGFVVGDAEISRFKAQLSKLLDEAAYLVLSGSLPPGVGCGIYRELVEIAKGKGVKTILDADDAALSEGIQAAPFAIKPNIHELGNLTGRDLADDQDVICAGRKILEKGIEIIIVSMGAQGAVVMDQTATYRVWTDSIIPKSTVGAGDSMVAVLAYSLLRQFSLEETAQWVTAAGTVTASKPGTQVCSLAEVRQFLNKVKIKRM</sequence>
<evidence type="ECO:0000256" key="3">
    <source>
        <dbReference type="ARBA" id="ARBA00022741"/>
    </source>
</evidence>
<evidence type="ECO:0000313" key="9">
    <source>
        <dbReference type="Proteomes" id="UP000216052"/>
    </source>
</evidence>
<comment type="catalytic activity">
    <reaction evidence="6">
        <text>D-tagatofuranose 6-phosphate + ATP = D-tagatofuranose 1,6-bisphosphate + ADP + H(+)</text>
        <dbReference type="Rhea" id="RHEA:12420"/>
        <dbReference type="ChEBI" id="CHEBI:15378"/>
        <dbReference type="ChEBI" id="CHEBI:30616"/>
        <dbReference type="ChEBI" id="CHEBI:58694"/>
        <dbReference type="ChEBI" id="CHEBI:58695"/>
        <dbReference type="ChEBI" id="CHEBI:456216"/>
        <dbReference type="EC" id="2.7.1.144"/>
    </reaction>
</comment>
<keyword evidence="9" id="KW-1185">Reference proteome</keyword>
<evidence type="ECO:0000256" key="2">
    <source>
        <dbReference type="ARBA" id="ARBA00022679"/>
    </source>
</evidence>
<dbReference type="GO" id="GO:0009024">
    <property type="term" value="F:tagatose-6-phosphate kinase activity"/>
    <property type="evidence" value="ECO:0007669"/>
    <property type="project" value="UniProtKB-EC"/>
</dbReference>
<keyword evidence="2 6" id="KW-0808">Transferase</keyword>
<proteinExistence type="inferred from homology"/>
<dbReference type="InterPro" id="IPR017583">
    <property type="entry name" value="Tagatose/fructose_Pkinase"/>
</dbReference>
<dbReference type="EC" id="2.7.1.144" evidence="6"/>
<dbReference type="Pfam" id="PF00294">
    <property type="entry name" value="PfkB"/>
    <property type="match status" value="1"/>
</dbReference>
<organism evidence="8 9">
    <name type="scientific">Sporomusa acidovorans (strain ATCC 49682 / DSM 3132 / Mol)</name>
    <dbReference type="NCBI Taxonomy" id="1123286"/>
    <lineage>
        <taxon>Bacteria</taxon>
        <taxon>Bacillati</taxon>
        <taxon>Bacillota</taxon>
        <taxon>Negativicutes</taxon>
        <taxon>Selenomonadales</taxon>
        <taxon>Sporomusaceae</taxon>
        <taxon>Sporomusa</taxon>
    </lineage>
</organism>
<dbReference type="Proteomes" id="UP000216052">
    <property type="component" value="Chromosome"/>
</dbReference>
<dbReference type="NCBIfam" id="TIGR03828">
    <property type="entry name" value="pfkB"/>
    <property type="match status" value="1"/>
</dbReference>
<reference evidence="8" key="1">
    <citation type="submission" date="2024-05" db="EMBL/GenBank/DDBJ databases">
        <title>Isolation and characterization of Sporomusa carbonis sp. nov., a carboxydotrophic hydrogenogen in the genus of Sporomusa isolated from a charcoal burning pile.</title>
        <authorList>
            <person name="Boeer T."/>
            <person name="Rosenbaum F."/>
            <person name="Eysell L."/>
            <person name="Mueller V."/>
            <person name="Daniel R."/>
            <person name="Poehlein A."/>
        </authorList>
    </citation>
    <scope>NUCLEOTIDE SEQUENCE [LARGE SCALE GENOMIC DNA]</scope>
    <source>
        <strain evidence="8">DSM 3132</strain>
    </source>
</reference>
<dbReference type="NCBIfam" id="TIGR03168">
    <property type="entry name" value="1-PFK"/>
    <property type="match status" value="1"/>
</dbReference>
<dbReference type="PANTHER" id="PTHR46566:SF2">
    <property type="entry name" value="ATP-DEPENDENT 6-PHOSPHOFRUCTOKINASE ISOZYME 2"/>
    <property type="match status" value="1"/>
</dbReference>